<feature type="region of interest" description="Disordered" evidence="1">
    <location>
        <begin position="254"/>
        <end position="275"/>
    </location>
</feature>
<feature type="compositionally biased region" description="Polar residues" evidence="1">
    <location>
        <begin position="254"/>
        <end position="264"/>
    </location>
</feature>
<dbReference type="EMBL" id="KK852527">
    <property type="protein sequence ID" value="KDR22025.1"/>
    <property type="molecule type" value="Genomic_DNA"/>
</dbReference>
<evidence type="ECO:0000259" key="4">
    <source>
        <dbReference type="Pfam" id="PF24545"/>
    </source>
</evidence>
<evidence type="ECO:0000259" key="5">
    <source>
        <dbReference type="Pfam" id="PF24546"/>
    </source>
</evidence>
<dbReference type="InterPro" id="IPR058540">
    <property type="entry name" value="Ig_TPPC8_3rd"/>
</dbReference>
<dbReference type="PANTHER" id="PTHR12975">
    <property type="entry name" value="TRANSPORT PROTEIN TRAPP"/>
    <property type="match status" value="1"/>
</dbReference>
<proteinExistence type="predicted"/>
<evidence type="ECO:0000313" key="7">
    <source>
        <dbReference type="Proteomes" id="UP000027135"/>
    </source>
</evidence>
<dbReference type="InterPro" id="IPR024420">
    <property type="entry name" value="TRAPP_III_complex_Trs85"/>
</dbReference>
<evidence type="ECO:0000313" key="6">
    <source>
        <dbReference type="EMBL" id="KDR22025.1"/>
    </source>
</evidence>
<organism evidence="6 7">
    <name type="scientific">Zootermopsis nevadensis</name>
    <name type="common">Dampwood termite</name>
    <dbReference type="NCBI Taxonomy" id="136037"/>
    <lineage>
        <taxon>Eukaryota</taxon>
        <taxon>Metazoa</taxon>
        <taxon>Ecdysozoa</taxon>
        <taxon>Arthropoda</taxon>
        <taxon>Hexapoda</taxon>
        <taxon>Insecta</taxon>
        <taxon>Pterygota</taxon>
        <taxon>Neoptera</taxon>
        <taxon>Polyneoptera</taxon>
        <taxon>Dictyoptera</taxon>
        <taxon>Blattodea</taxon>
        <taxon>Blattoidea</taxon>
        <taxon>Termitoidae</taxon>
        <taxon>Termopsidae</taxon>
        <taxon>Zootermopsis</taxon>
    </lineage>
</organism>
<dbReference type="InParanoid" id="A0A067RN35"/>
<dbReference type="InterPro" id="IPR011990">
    <property type="entry name" value="TPR-like_helical_dom_sf"/>
</dbReference>
<evidence type="ECO:0000256" key="1">
    <source>
        <dbReference type="SAM" id="MobiDB-lite"/>
    </source>
</evidence>
<name>A0A067RN35_ZOONE</name>
<dbReference type="Pfam" id="PF24545">
    <property type="entry name" value="Ig_TPPC8_1st"/>
    <property type="match status" value="1"/>
</dbReference>
<dbReference type="Pfam" id="PF24546">
    <property type="entry name" value="Ig_TPPC8_3rd"/>
    <property type="match status" value="1"/>
</dbReference>
<accession>A0A067RN35</accession>
<dbReference type="STRING" id="136037.A0A067RN35"/>
<dbReference type="InterPro" id="IPR057651">
    <property type="entry name" value="Ig_TPPC8_C"/>
</dbReference>
<sequence length="1455" mass="160537">MAQCKLTPHEFIQNAFSPMVAVMCSQLVDQTCQKNNLSFVEMIQPFCKLSTEAHFREPSGTSVAVRNLRVTMLDVNSRPPQATLARKLLNESVSLSGSDRNTSQQIGGQTVDIPASVPWFEAWRETFLQVQFPSDHEFTKHYIACILVVSSAENNPVETVQHMGLQLQQLQNITPAKLPKWFGPGVLRYYVLVHDAVDGDNDKAETTFNVLKQTYGDNNCYFLQMNSRPPGQSEDQNHLPDPWSQFLIRQVDNQEANDQDSSPRTPAEIGGVTGMPTHVITDGSCDGETSEVNNVLRPGVGPVIMSALEVAQEAGENAAPITVEHHPLSPDADPQNFVLASSDKNHVPNNDVISATSHINANVWVGQGNQTSTATQHGAYLTTSDLDHLRMLVQEFCVKALLPHVEKQIQQLNDLISNKKGVSRSFLSATKRWFGSNKPGMPGSSTQVNAVIYSSDAPELQLRRLGDLYFMFGDYSLAFQAYHAAKRDFNADQAWLYYAGALEMAALSAFMRGEVTQKAQGYMDEGIITYLNSCKMPQFATRATLLSTECLKGLSLYGEAAKQFIRMTSEDSDLRSALLLEQASYCFLKATRPHMMRKYAFHIVLAGHRFSKAGQRRHSLRCYKQAYQVYENKNWSLAEDHIHFTIGRQAANLKQISEAAKAFAHLLTPSSRQSATQQAAFLREFLTTQQQLNTEERSLGNALPVLPLPLVDGSAIQVLLGSLPPLPFQDGASNVIPATGITFSDVTMGETDIRWSKLEELLVAEAQGLLPMIFKPTVQLYSSTTNNTTRPTGIVGEPVTVCVMLQNPLHISLPLHDVHLLWRFKKSSEVTSQLIDNEMVPETADGPVLTQHLESVVLKPDCIQEVILCVTPRSEGEMQILGIAYQMSNSAAQQCAEPSNITQHTISVPGKQVFTLRKPIPKVRGSQDLHDRRLEISVVKSAPLLQVIFRDLNSEMLCGELQRVTLEFQNTGNAALTALYVASTTPELFSLGQPLPQQPGVHQVTHVVAHLFPGQTHAVPMWLRAPDTKGITSIEMLFYYENANSNSNPRYRLVRHSWQLTVLSSIQLTTTALRSSAAVWNGMQEILNFTLCVKNCNQVHDQLMTEISLLQISLASQVWQLSKNVVVPEDVRLQAQEMVHFVAVAQRQEEDAGAKRNIFSDVTLNQNRKATGSLSESPYIDFFNRHFAGSTKISADGPDMSAYLPDPSVSNTGSEINKDSSVKDMDAALKVEATIILRWKACVTDGGGKKRSAIGQHHLVVEKIGTPITWPLEPTGPLQQQELMGPLRIFHPHDTSSNSPGASEKYAPIEILQKLVTYNVWHASQVIHDFKKSRLCVTPVMLTLQNCSDRCLVVKVNTLGNSSSASAANKNQLYSPHSSSSFRWVGLAGTWLELGPHTSGKIYLSAAIGSPGTYDLGSRLEVLCRSPGAPEADAVSQRWHIESAFVVSSAPSSGL</sequence>
<dbReference type="Pfam" id="PF24544">
    <property type="entry name" value="Ig_TPPC8_2nd"/>
    <property type="match status" value="1"/>
</dbReference>
<dbReference type="FunCoup" id="A0A067RN35">
    <property type="interactions" value="1985"/>
</dbReference>
<dbReference type="Proteomes" id="UP000027135">
    <property type="component" value="Unassembled WGS sequence"/>
</dbReference>
<dbReference type="SUPFAM" id="SSF48452">
    <property type="entry name" value="TPR-like"/>
    <property type="match status" value="1"/>
</dbReference>
<feature type="domain" description="TPPC8 third Ig-like" evidence="5">
    <location>
        <begin position="1057"/>
        <end position="1259"/>
    </location>
</feature>
<evidence type="ECO:0000259" key="3">
    <source>
        <dbReference type="Pfam" id="PF24544"/>
    </source>
</evidence>
<protein>
    <submittedName>
        <fullName evidence="6">TRS85-like protein</fullName>
    </submittedName>
</protein>
<dbReference type="OMA" id="GHTISMW"/>
<feature type="domain" description="TPPC8 first Ig-like" evidence="4">
    <location>
        <begin position="753"/>
        <end position="957"/>
    </location>
</feature>
<evidence type="ECO:0000259" key="2">
    <source>
        <dbReference type="Pfam" id="PF24542"/>
    </source>
</evidence>
<dbReference type="GO" id="GO:1990072">
    <property type="term" value="C:TRAPPIII protein complex"/>
    <property type="evidence" value="ECO:0007669"/>
    <property type="project" value="TreeGrafter"/>
</dbReference>
<dbReference type="Pfam" id="PF24542">
    <property type="entry name" value="Ig_TPPC8_C"/>
    <property type="match status" value="1"/>
</dbReference>
<feature type="domain" description="TPPC8 C-terminal Ig-like" evidence="2">
    <location>
        <begin position="1315"/>
        <end position="1425"/>
    </location>
</feature>
<dbReference type="eggNOG" id="KOG1938">
    <property type="taxonomic scope" value="Eukaryota"/>
</dbReference>
<dbReference type="PANTHER" id="PTHR12975:SF6">
    <property type="entry name" value="TRAFFICKING PROTEIN PARTICLE COMPLEX SUBUNIT 8"/>
    <property type="match status" value="1"/>
</dbReference>
<reference evidence="6 7" key="1">
    <citation type="journal article" date="2014" name="Nat. Commun.">
        <title>Molecular traces of alternative social organization in a termite genome.</title>
        <authorList>
            <person name="Terrapon N."/>
            <person name="Li C."/>
            <person name="Robertson H.M."/>
            <person name="Ji L."/>
            <person name="Meng X."/>
            <person name="Booth W."/>
            <person name="Chen Z."/>
            <person name="Childers C.P."/>
            <person name="Glastad K.M."/>
            <person name="Gokhale K."/>
            <person name="Gowin J."/>
            <person name="Gronenberg W."/>
            <person name="Hermansen R.A."/>
            <person name="Hu H."/>
            <person name="Hunt B.G."/>
            <person name="Huylmans A.K."/>
            <person name="Khalil S.M."/>
            <person name="Mitchell R.D."/>
            <person name="Munoz-Torres M.C."/>
            <person name="Mustard J.A."/>
            <person name="Pan H."/>
            <person name="Reese J.T."/>
            <person name="Scharf M.E."/>
            <person name="Sun F."/>
            <person name="Vogel H."/>
            <person name="Xiao J."/>
            <person name="Yang W."/>
            <person name="Yang Z."/>
            <person name="Yang Z."/>
            <person name="Zhou J."/>
            <person name="Zhu J."/>
            <person name="Brent C.S."/>
            <person name="Elsik C.G."/>
            <person name="Goodisman M.A."/>
            <person name="Liberles D.A."/>
            <person name="Roe R.M."/>
            <person name="Vargo E.L."/>
            <person name="Vilcinskas A."/>
            <person name="Wang J."/>
            <person name="Bornberg-Bauer E."/>
            <person name="Korb J."/>
            <person name="Zhang G."/>
            <person name="Liebig J."/>
        </authorList>
    </citation>
    <scope>NUCLEOTIDE SEQUENCE [LARGE SCALE GENOMIC DNA]</scope>
    <source>
        <tissue evidence="6">Whole organism</tissue>
    </source>
</reference>
<dbReference type="InterPro" id="IPR058538">
    <property type="entry name" value="Ig_TPPC8_2nd"/>
</dbReference>
<feature type="domain" description="TPPC8 second Ig-like" evidence="3">
    <location>
        <begin position="999"/>
        <end position="1054"/>
    </location>
</feature>
<keyword evidence="7" id="KW-1185">Reference proteome</keyword>
<dbReference type="InterPro" id="IPR058541">
    <property type="entry name" value="Ig_TPPC8_1st"/>
</dbReference>
<gene>
    <name evidence="6" type="ORF">L798_03049</name>
</gene>
<dbReference type="Pfam" id="PF12739">
    <property type="entry name" value="TRAPPC-Trs85"/>
    <property type="match status" value="1"/>
</dbReference>
<dbReference type="OrthoDB" id="203724at2759"/>